<feature type="transmembrane region" description="Helical" evidence="1">
    <location>
        <begin position="53"/>
        <end position="75"/>
    </location>
</feature>
<keyword evidence="1" id="KW-0812">Transmembrane</keyword>
<gene>
    <name evidence="2" type="ORF">ETAA8_02170</name>
</gene>
<reference evidence="2 3" key="1">
    <citation type="submission" date="2019-02" db="EMBL/GenBank/DDBJ databases">
        <title>Deep-cultivation of Planctomycetes and their phenomic and genomic characterization uncovers novel biology.</title>
        <authorList>
            <person name="Wiegand S."/>
            <person name="Jogler M."/>
            <person name="Boedeker C."/>
            <person name="Pinto D."/>
            <person name="Vollmers J."/>
            <person name="Rivas-Marin E."/>
            <person name="Kohn T."/>
            <person name="Peeters S.H."/>
            <person name="Heuer A."/>
            <person name="Rast P."/>
            <person name="Oberbeckmann S."/>
            <person name="Bunk B."/>
            <person name="Jeske O."/>
            <person name="Meyerdierks A."/>
            <person name="Storesund J.E."/>
            <person name="Kallscheuer N."/>
            <person name="Luecker S."/>
            <person name="Lage O.M."/>
            <person name="Pohl T."/>
            <person name="Merkel B.J."/>
            <person name="Hornburger P."/>
            <person name="Mueller R.-W."/>
            <person name="Bruemmer F."/>
            <person name="Labrenz M."/>
            <person name="Spormann A.M."/>
            <person name="Op den Camp H."/>
            <person name="Overmann J."/>
            <person name="Amann R."/>
            <person name="Jetten M.S.M."/>
            <person name="Mascher T."/>
            <person name="Medema M.H."/>
            <person name="Devos D.P."/>
            <person name="Kaster A.-K."/>
            <person name="Ovreas L."/>
            <person name="Rohde M."/>
            <person name="Galperin M.Y."/>
            <person name="Jogler C."/>
        </authorList>
    </citation>
    <scope>NUCLEOTIDE SEQUENCE [LARGE SCALE GENOMIC DNA]</scope>
    <source>
        <strain evidence="2 3">ETA_A8</strain>
    </source>
</reference>
<organism evidence="2 3">
    <name type="scientific">Anatilimnocola aggregata</name>
    <dbReference type="NCBI Taxonomy" id="2528021"/>
    <lineage>
        <taxon>Bacteria</taxon>
        <taxon>Pseudomonadati</taxon>
        <taxon>Planctomycetota</taxon>
        <taxon>Planctomycetia</taxon>
        <taxon>Pirellulales</taxon>
        <taxon>Pirellulaceae</taxon>
        <taxon>Anatilimnocola</taxon>
    </lineage>
</organism>
<dbReference type="EMBL" id="CP036274">
    <property type="protein sequence ID" value="QDU25155.1"/>
    <property type="molecule type" value="Genomic_DNA"/>
</dbReference>
<dbReference type="Proteomes" id="UP000315017">
    <property type="component" value="Chromosome"/>
</dbReference>
<keyword evidence="3" id="KW-1185">Reference proteome</keyword>
<feature type="transmembrane region" description="Helical" evidence="1">
    <location>
        <begin position="18"/>
        <end position="41"/>
    </location>
</feature>
<dbReference type="AlphaFoldDB" id="A0A517Y4J6"/>
<sequence>MLEPGSSSPPLAALSGSWPIYCLWTIATLLAITTLTLPGYLWRNASIHPAQTLSFLTAVDLSAIFVMGFAAALAGRPVTRWHAGFAALFLALFLLAVRALVQAAFAAV</sequence>
<accession>A0A517Y4J6</accession>
<dbReference type="KEGG" id="aagg:ETAA8_02170"/>
<evidence type="ECO:0000256" key="1">
    <source>
        <dbReference type="SAM" id="Phobius"/>
    </source>
</evidence>
<keyword evidence="1" id="KW-1133">Transmembrane helix</keyword>
<proteinExistence type="predicted"/>
<dbReference type="RefSeq" id="WP_145083616.1">
    <property type="nucleotide sequence ID" value="NZ_CP036274.1"/>
</dbReference>
<evidence type="ECO:0000313" key="3">
    <source>
        <dbReference type="Proteomes" id="UP000315017"/>
    </source>
</evidence>
<feature type="transmembrane region" description="Helical" evidence="1">
    <location>
        <begin position="81"/>
        <end position="101"/>
    </location>
</feature>
<evidence type="ECO:0000313" key="2">
    <source>
        <dbReference type="EMBL" id="QDU25155.1"/>
    </source>
</evidence>
<keyword evidence="1" id="KW-0472">Membrane</keyword>
<name>A0A517Y4J6_9BACT</name>
<protein>
    <submittedName>
        <fullName evidence="2">Uncharacterized protein</fullName>
    </submittedName>
</protein>